<dbReference type="InterPro" id="IPR044800">
    <property type="entry name" value="LEC2-like"/>
</dbReference>
<reference evidence="8" key="1">
    <citation type="submission" date="2023-05" db="EMBL/GenBank/DDBJ databases">
        <title>Genome and transcriptome analyses reveal genes involved in the formation of fine ridges on petal epidermal cells in Hibiscus trionum.</title>
        <authorList>
            <person name="Koshimizu S."/>
            <person name="Masuda S."/>
            <person name="Ishii T."/>
            <person name="Shirasu K."/>
            <person name="Hoshino A."/>
            <person name="Arita M."/>
        </authorList>
    </citation>
    <scope>NUCLEOTIDE SEQUENCE</scope>
    <source>
        <strain evidence="8">Hamamatsu line</strain>
    </source>
</reference>
<comment type="caution">
    <text evidence="8">The sequence shown here is derived from an EMBL/GenBank/DDBJ whole genome shotgun (WGS) entry which is preliminary data.</text>
</comment>
<proteinExistence type="predicted"/>
<dbReference type="SUPFAM" id="SSF101936">
    <property type="entry name" value="DNA-binding pseudobarrel domain"/>
    <property type="match status" value="1"/>
</dbReference>
<gene>
    <name evidence="8" type="ORF">HRI_004617300</name>
</gene>
<feature type="domain" description="TF-B3" evidence="7">
    <location>
        <begin position="62"/>
        <end position="163"/>
    </location>
</feature>
<dbReference type="OrthoDB" id="2020802at2759"/>
<evidence type="ECO:0000256" key="6">
    <source>
        <dbReference type="SAM" id="MobiDB-lite"/>
    </source>
</evidence>
<dbReference type="PANTHER" id="PTHR31140">
    <property type="entry name" value="B3 DOMAIN-CONTAINING TRANSCRIPTION FACTOR ABI3"/>
    <property type="match status" value="1"/>
</dbReference>
<evidence type="ECO:0000256" key="5">
    <source>
        <dbReference type="ARBA" id="ARBA00023242"/>
    </source>
</evidence>
<dbReference type="EMBL" id="BSYR01000055">
    <property type="protein sequence ID" value="GMJ09481.1"/>
    <property type="molecule type" value="Genomic_DNA"/>
</dbReference>
<dbReference type="GO" id="GO:0005634">
    <property type="term" value="C:nucleus"/>
    <property type="evidence" value="ECO:0007669"/>
    <property type="project" value="UniProtKB-SubCell"/>
</dbReference>
<evidence type="ECO:0000313" key="8">
    <source>
        <dbReference type="EMBL" id="GMJ09481.1"/>
    </source>
</evidence>
<keyword evidence="3" id="KW-0238">DNA-binding</keyword>
<protein>
    <recommendedName>
        <fullName evidence="7">TF-B3 domain-containing protein</fullName>
    </recommendedName>
</protein>
<evidence type="ECO:0000256" key="1">
    <source>
        <dbReference type="ARBA" id="ARBA00004123"/>
    </source>
</evidence>
<dbReference type="AlphaFoldDB" id="A0A9W7J7Q7"/>
<accession>A0A9W7J7Q7</accession>
<feature type="compositionally biased region" description="Polar residues" evidence="6">
    <location>
        <begin position="45"/>
        <end position="54"/>
    </location>
</feature>
<keyword evidence="4" id="KW-0804">Transcription</keyword>
<dbReference type="Proteomes" id="UP001165190">
    <property type="component" value="Unassembled WGS sequence"/>
</dbReference>
<comment type="subcellular location">
    <subcellularLocation>
        <location evidence="1">Nucleus</location>
    </subcellularLocation>
</comment>
<dbReference type="InterPro" id="IPR015300">
    <property type="entry name" value="DNA-bd_pseudobarrel_sf"/>
</dbReference>
<organism evidence="8 9">
    <name type="scientific">Hibiscus trionum</name>
    <name type="common">Flower of an hour</name>
    <dbReference type="NCBI Taxonomy" id="183268"/>
    <lineage>
        <taxon>Eukaryota</taxon>
        <taxon>Viridiplantae</taxon>
        <taxon>Streptophyta</taxon>
        <taxon>Embryophyta</taxon>
        <taxon>Tracheophyta</taxon>
        <taxon>Spermatophyta</taxon>
        <taxon>Magnoliopsida</taxon>
        <taxon>eudicotyledons</taxon>
        <taxon>Gunneridae</taxon>
        <taxon>Pentapetalae</taxon>
        <taxon>rosids</taxon>
        <taxon>malvids</taxon>
        <taxon>Malvales</taxon>
        <taxon>Malvaceae</taxon>
        <taxon>Malvoideae</taxon>
        <taxon>Hibiscus</taxon>
    </lineage>
</organism>
<keyword evidence="5" id="KW-0539">Nucleus</keyword>
<keyword evidence="9" id="KW-1185">Reference proteome</keyword>
<sequence>MEPTPSYPPSESLQNSHFHPYCSSMLLSHNFNLNHDKEKEELDDQTSTATNTLNPHKREPMFEKPLTPSDVGKLKRLVIPKQHAEKYFPLGADNKGLLLSFEDESGKCWRFRYSYWNSSQSYVLTKGWSRYVKDKQLGAGDIILFQRNRTDGDRLFIGCRRCGAGAAAAATNGENAAVGDNSGGYGGWSTGRGLYQGNFLLGHIQGLGANVPLPNQPDCFHAGGLVENQKQGRRGGKPKRLVRLFGMNLECHQVEESPPSTPASSMVWSQAQAQGRTTHQFY</sequence>
<evidence type="ECO:0000313" key="9">
    <source>
        <dbReference type="Proteomes" id="UP001165190"/>
    </source>
</evidence>
<feature type="compositionally biased region" description="Polar residues" evidence="6">
    <location>
        <begin position="262"/>
        <end position="282"/>
    </location>
</feature>
<dbReference type="Gene3D" id="2.40.330.10">
    <property type="entry name" value="DNA-binding pseudobarrel domain"/>
    <property type="match status" value="1"/>
</dbReference>
<keyword evidence="2" id="KW-0805">Transcription regulation</keyword>
<dbReference type="InterPro" id="IPR003340">
    <property type="entry name" value="B3_DNA-bd"/>
</dbReference>
<dbReference type="PANTHER" id="PTHR31140:SF70">
    <property type="entry name" value="B3 DOMAIN-CONTAINING PROTEIN OS11G0156000"/>
    <property type="match status" value="1"/>
</dbReference>
<dbReference type="CDD" id="cd10017">
    <property type="entry name" value="B3_DNA"/>
    <property type="match status" value="1"/>
</dbReference>
<dbReference type="SMART" id="SM01019">
    <property type="entry name" value="B3"/>
    <property type="match status" value="1"/>
</dbReference>
<dbReference type="Pfam" id="PF02362">
    <property type="entry name" value="B3"/>
    <property type="match status" value="1"/>
</dbReference>
<name>A0A9W7J7Q7_HIBTR</name>
<evidence type="ECO:0000256" key="4">
    <source>
        <dbReference type="ARBA" id="ARBA00023163"/>
    </source>
</evidence>
<dbReference type="PROSITE" id="PS50863">
    <property type="entry name" value="B3"/>
    <property type="match status" value="1"/>
</dbReference>
<feature type="region of interest" description="Disordered" evidence="6">
    <location>
        <begin position="254"/>
        <end position="282"/>
    </location>
</feature>
<dbReference type="GO" id="GO:0003677">
    <property type="term" value="F:DNA binding"/>
    <property type="evidence" value="ECO:0007669"/>
    <property type="project" value="UniProtKB-KW"/>
</dbReference>
<dbReference type="GO" id="GO:0003700">
    <property type="term" value="F:DNA-binding transcription factor activity"/>
    <property type="evidence" value="ECO:0007669"/>
    <property type="project" value="InterPro"/>
</dbReference>
<feature type="region of interest" description="Disordered" evidence="6">
    <location>
        <begin position="39"/>
        <end position="66"/>
    </location>
</feature>
<evidence type="ECO:0000259" key="7">
    <source>
        <dbReference type="PROSITE" id="PS50863"/>
    </source>
</evidence>
<evidence type="ECO:0000256" key="3">
    <source>
        <dbReference type="ARBA" id="ARBA00023125"/>
    </source>
</evidence>
<evidence type="ECO:0000256" key="2">
    <source>
        <dbReference type="ARBA" id="ARBA00023015"/>
    </source>
</evidence>